<evidence type="ECO:0000256" key="1">
    <source>
        <dbReference type="SAM" id="MobiDB-lite"/>
    </source>
</evidence>
<sequence>MVEVEVWQAATRLRLAGCDVKFEESWEANPLIDRQQKQTTLSTTKKLSKNMRLGGSRIQSPAQPSSSGLFAPGEPKEKKVIFKKKGKRKVIVSGDKAEIHVQ</sequence>
<accession>F0UGF8</accession>
<evidence type="ECO:0000313" key="3">
    <source>
        <dbReference type="Proteomes" id="UP000008142"/>
    </source>
</evidence>
<feature type="compositionally biased region" description="Polar residues" evidence="1">
    <location>
        <begin position="57"/>
        <end position="68"/>
    </location>
</feature>
<protein>
    <submittedName>
        <fullName evidence="2">Predicted protein</fullName>
    </submittedName>
</protein>
<dbReference type="Proteomes" id="UP000008142">
    <property type="component" value="Unassembled WGS sequence"/>
</dbReference>
<evidence type="ECO:0000313" key="2">
    <source>
        <dbReference type="EMBL" id="EGC44311.1"/>
    </source>
</evidence>
<organism evidence="3">
    <name type="scientific">Ajellomyces capsulatus (strain H88)</name>
    <name type="common">Darling's disease fungus</name>
    <name type="synonym">Histoplasma capsulatum</name>
    <dbReference type="NCBI Taxonomy" id="544711"/>
    <lineage>
        <taxon>Eukaryota</taxon>
        <taxon>Fungi</taxon>
        <taxon>Dikarya</taxon>
        <taxon>Ascomycota</taxon>
        <taxon>Pezizomycotina</taxon>
        <taxon>Eurotiomycetes</taxon>
        <taxon>Eurotiomycetidae</taxon>
        <taxon>Onygenales</taxon>
        <taxon>Ajellomycetaceae</taxon>
        <taxon>Histoplasma</taxon>
    </lineage>
</organism>
<feature type="region of interest" description="Disordered" evidence="1">
    <location>
        <begin position="51"/>
        <end position="74"/>
    </location>
</feature>
<dbReference type="HOGENOM" id="CLU_2276628_0_0_1"/>
<dbReference type="AlphaFoldDB" id="F0UGF8"/>
<reference evidence="3" key="1">
    <citation type="submission" date="2008-07" db="EMBL/GenBank/DDBJ databases">
        <title>Annotation of Ajellomyces capsulatus strain H88.</title>
        <authorList>
            <person name="Champion M."/>
            <person name="Cuomo C."/>
            <person name="Ma L.-J."/>
            <person name="Henn M.R."/>
            <person name="Sil A."/>
            <person name="Goldman B."/>
            <person name="Young S.K."/>
            <person name="Kodira C.D."/>
            <person name="Zeng Q."/>
            <person name="Koehrsen M."/>
            <person name="Alvarado L."/>
            <person name="Berlin A."/>
            <person name="Borenstein D."/>
            <person name="Chen Z."/>
            <person name="Engels R."/>
            <person name="Freedman E."/>
            <person name="Gellesch M."/>
            <person name="Goldberg J."/>
            <person name="Griggs A."/>
            <person name="Gujja S."/>
            <person name="Heiman D."/>
            <person name="Hepburn T."/>
            <person name="Howarth C."/>
            <person name="Jen D."/>
            <person name="Larson L."/>
            <person name="Lewis B."/>
            <person name="Mehta T."/>
            <person name="Park D."/>
            <person name="Pearson M."/>
            <person name="Roberts A."/>
            <person name="Saif S."/>
            <person name="Shea T."/>
            <person name="Shenoy N."/>
            <person name="Sisk P."/>
            <person name="Stolte C."/>
            <person name="Sykes S."/>
            <person name="Walk T."/>
            <person name="White J."/>
            <person name="Yandava C."/>
            <person name="Klein B."/>
            <person name="McEwen J.G."/>
            <person name="Puccia R."/>
            <person name="Goldman G.H."/>
            <person name="Felipe M.S."/>
            <person name="Nino-Vega G."/>
            <person name="San-Blas G."/>
            <person name="Taylor J."/>
            <person name="Mendoza L."/>
            <person name="Galagan J."/>
            <person name="Nusbaum C."/>
            <person name="Birren B."/>
        </authorList>
    </citation>
    <scope>NUCLEOTIDE SEQUENCE [LARGE SCALE GENOMIC DNA]</scope>
    <source>
        <strain evidence="3">H88</strain>
    </source>
</reference>
<gene>
    <name evidence="2" type="ORF">HCEG_03526</name>
</gene>
<proteinExistence type="predicted"/>
<dbReference type="EMBL" id="DS990638">
    <property type="protein sequence ID" value="EGC44311.1"/>
    <property type="molecule type" value="Genomic_DNA"/>
</dbReference>
<name>F0UGF8_AJEC8</name>